<evidence type="ECO:0000259" key="2">
    <source>
        <dbReference type="Pfam" id="PF13592"/>
    </source>
</evidence>
<dbReference type="Pfam" id="PF13592">
    <property type="entry name" value="HTH_33"/>
    <property type="match status" value="1"/>
</dbReference>
<feature type="region of interest" description="Disordered" evidence="1">
    <location>
        <begin position="142"/>
        <end position="161"/>
    </location>
</feature>
<dbReference type="InterPro" id="IPR009057">
    <property type="entry name" value="Homeodomain-like_sf"/>
</dbReference>
<dbReference type="SUPFAM" id="SSF46689">
    <property type="entry name" value="Homeodomain-like"/>
    <property type="match status" value="1"/>
</dbReference>
<evidence type="ECO:0000313" key="3">
    <source>
        <dbReference type="EMBL" id="BAL53487.1"/>
    </source>
</evidence>
<sequence>MARRLQIEWQEDEATLKQLYMKEKDAQSRTKLQALWHLRQGRTIAEVAEIVGKHPRTIQDWIAWYRQGGVAEVLRRRHGGHGGRQLYLTTEQMTELKQAAREGKFRRVQDGIEWVKERYKVAYTYSGMHGVFRRLELRKKVPRPRNPQASAEEQMAWKKGG</sequence>
<dbReference type="AlphaFoldDB" id="H5SCW1"/>
<reference evidence="4" key="1">
    <citation type="journal article" date="2005" name="Environ. Microbiol.">
        <title>Genetic and functional properties of uncultivated thermophilic crenarchaeotes from a subsurface gold mine as revealed by analysis of genome fragments.</title>
        <authorList>
            <person name="Nunoura T."/>
            <person name="Hirayama H."/>
            <person name="Takami H."/>
            <person name="Oida H."/>
            <person name="Nishi S."/>
            <person name="Shimamura S."/>
            <person name="Suzuki Y."/>
            <person name="Inagaki F."/>
            <person name="Takai K."/>
            <person name="Nealson K.H."/>
            <person name="Horikoshi K."/>
        </authorList>
    </citation>
    <scope>NUCLEOTIDE SEQUENCE</scope>
</reference>
<reference evidence="4" key="2">
    <citation type="journal article" date="2012" name="PLoS ONE">
        <title>A Deeply Branching Thermophilic Bacterium with an Ancient Acetyl-CoA Pathway Dominates a Subsurface Ecosystem.</title>
        <authorList>
            <person name="Takami H."/>
            <person name="Noguchi H."/>
            <person name="Takaki Y."/>
            <person name="Uchiyama I."/>
            <person name="Toyoda A."/>
            <person name="Nishi S."/>
            <person name="Chee G.-J."/>
            <person name="Arai W."/>
            <person name="Nunoura T."/>
            <person name="Itoh T."/>
            <person name="Hattori M."/>
            <person name="Takai K."/>
        </authorList>
    </citation>
    <scope>NUCLEOTIDE SEQUENCE</scope>
</reference>
<proteinExistence type="predicted"/>
<dbReference type="EMBL" id="AP011674">
    <property type="protein sequence ID" value="BAL53997.1"/>
    <property type="molecule type" value="Genomic_DNA"/>
</dbReference>
<accession>H5SCW1</accession>
<protein>
    <submittedName>
        <fullName evidence="4">Transposase</fullName>
    </submittedName>
</protein>
<dbReference type="InterPro" id="IPR025959">
    <property type="entry name" value="Winged_HTH_dom"/>
</dbReference>
<feature type="domain" description="Winged helix-turn helix" evidence="2">
    <location>
        <begin position="112"/>
        <end position="159"/>
    </location>
</feature>
<gene>
    <name evidence="3" type="ORF">HGMM_F07C06C09</name>
    <name evidence="4" type="ORF">HGMM_F11H08C07</name>
</gene>
<organism evidence="4">
    <name type="scientific">uncultured Chloroflexota bacterium</name>
    <dbReference type="NCBI Taxonomy" id="166587"/>
    <lineage>
        <taxon>Bacteria</taxon>
        <taxon>Bacillati</taxon>
        <taxon>Chloroflexota</taxon>
        <taxon>environmental samples</taxon>
    </lineage>
</organism>
<dbReference type="EMBL" id="AP011659">
    <property type="protein sequence ID" value="BAL53487.1"/>
    <property type="molecule type" value="Genomic_DNA"/>
</dbReference>
<evidence type="ECO:0000256" key="1">
    <source>
        <dbReference type="SAM" id="MobiDB-lite"/>
    </source>
</evidence>
<name>H5SCW1_9CHLR</name>
<dbReference type="Pfam" id="PF13384">
    <property type="entry name" value="HTH_23"/>
    <property type="match status" value="1"/>
</dbReference>
<evidence type="ECO:0000313" key="4">
    <source>
        <dbReference type="EMBL" id="BAL53997.1"/>
    </source>
</evidence>